<gene>
    <name evidence="2" type="ORF">EH198_19790</name>
</gene>
<protein>
    <submittedName>
        <fullName evidence="2">Amidase</fullName>
    </submittedName>
</protein>
<dbReference type="Gene3D" id="3.90.1300.10">
    <property type="entry name" value="Amidase signature (AS) domain"/>
    <property type="match status" value="1"/>
</dbReference>
<dbReference type="AlphaFoldDB" id="A0A3N9P0W5"/>
<proteinExistence type="predicted"/>
<dbReference type="SUPFAM" id="SSF75304">
    <property type="entry name" value="Amidase signature (AS) enzymes"/>
    <property type="match status" value="1"/>
</dbReference>
<accession>A0A3N9P0W5</accession>
<dbReference type="Pfam" id="PF01425">
    <property type="entry name" value="Amidase"/>
    <property type="match status" value="1"/>
</dbReference>
<dbReference type="OrthoDB" id="9811471at2"/>
<dbReference type="Pfam" id="PF00395">
    <property type="entry name" value="SLH"/>
    <property type="match status" value="1"/>
</dbReference>
<comment type="caution">
    <text evidence="2">The sequence shown here is derived from an EMBL/GenBank/DDBJ whole genome shotgun (WGS) entry which is preliminary data.</text>
</comment>
<evidence type="ECO:0000259" key="1">
    <source>
        <dbReference type="PROSITE" id="PS51272"/>
    </source>
</evidence>
<evidence type="ECO:0000313" key="3">
    <source>
        <dbReference type="Proteomes" id="UP000282529"/>
    </source>
</evidence>
<dbReference type="InterPro" id="IPR036928">
    <property type="entry name" value="AS_sf"/>
</dbReference>
<dbReference type="PANTHER" id="PTHR42678:SF34">
    <property type="entry name" value="OS04G0183300 PROTEIN"/>
    <property type="match status" value="1"/>
</dbReference>
<dbReference type="InterPro" id="IPR023631">
    <property type="entry name" value="Amidase_dom"/>
</dbReference>
<dbReference type="InterPro" id="IPR020556">
    <property type="entry name" value="Amidase_CS"/>
</dbReference>
<dbReference type="PROSITE" id="PS00571">
    <property type="entry name" value="AMIDASES"/>
    <property type="match status" value="1"/>
</dbReference>
<dbReference type="Proteomes" id="UP000282529">
    <property type="component" value="Unassembled WGS sequence"/>
</dbReference>
<organism evidence="2 3">
    <name type="scientific">Paenibacillus rhizophilus</name>
    <dbReference type="NCBI Taxonomy" id="1850366"/>
    <lineage>
        <taxon>Bacteria</taxon>
        <taxon>Bacillati</taxon>
        <taxon>Bacillota</taxon>
        <taxon>Bacilli</taxon>
        <taxon>Bacillales</taxon>
        <taxon>Paenibacillaceae</taxon>
        <taxon>Paenibacillus</taxon>
    </lineage>
</organism>
<dbReference type="PANTHER" id="PTHR42678">
    <property type="entry name" value="AMIDASE"/>
    <property type="match status" value="1"/>
</dbReference>
<dbReference type="PROSITE" id="PS51272">
    <property type="entry name" value="SLH"/>
    <property type="match status" value="1"/>
</dbReference>
<feature type="domain" description="SLH" evidence="1">
    <location>
        <begin position="93"/>
        <end position="156"/>
    </location>
</feature>
<dbReference type="EMBL" id="RQPI01000015">
    <property type="protein sequence ID" value="RQW09137.1"/>
    <property type="molecule type" value="Genomic_DNA"/>
</dbReference>
<evidence type="ECO:0000313" key="2">
    <source>
        <dbReference type="EMBL" id="RQW09137.1"/>
    </source>
</evidence>
<reference evidence="2 3" key="1">
    <citation type="submission" date="2018-11" db="EMBL/GenBank/DDBJ databases">
        <title>Genome sequence of strain 7197.</title>
        <authorList>
            <person name="Gao J."/>
            <person name="Sun J."/>
        </authorList>
    </citation>
    <scope>NUCLEOTIDE SEQUENCE [LARGE SCALE GENOMIC DNA]</scope>
    <source>
        <strain evidence="2 3">7197</strain>
    </source>
</reference>
<keyword evidence="3" id="KW-1185">Reference proteome</keyword>
<dbReference type="InterPro" id="IPR001119">
    <property type="entry name" value="SLH_dom"/>
</dbReference>
<sequence length="650" mass="68634">MYCEKIGDWRVQMNYFYRRMVQILLVGCLLFQLPSLSVAQSNSMEVLTRTELLELLKQTAPNGSATGINGGNAPITREDAAMIIQTLVHLSNSPANYSDVPADSPYAGAVGALTKAGIMNGPGNGKFGFGSKLTKADAEVLNQRLTQYLQLSSVTANSVQGLSISQIQKGIKTGAFTCQQLISAYTTRIEAYDQQGPKLNAIINMNPQAMAQAAALDMEQSSGLPMRAAQCVPVVVKDVINTKEMPTTNGSVLFKDWVPDSNATVIDRLEEQGAIILAKSNLDDFAAAVYGISSLQGPMKNPYDLERTVGGSSGGSAVAIAAQYAPLAIGTDTGGSLRIPAALTGVVTIRPTMGLVSQYGIFPRAITQDAAGPLAASVKDAAIGLDLIAGYDPADPMTARSVGETPEEGYASFAKGGRLDGVKIGLVTGGLAIWGDQPNGPVVALLRQAANDIRALGGHVVEITGPGKDLLGSSSVITFESARDVNQFLSEQGSSVPVKSFKELYDSGQYSKYAKESYDREIKVDPAALSDNVGYQRSLAIRTKLQDWTLDTMAKNGFAAIAYPSSAQLADLIGKEQAGLFSRWSENTGFPAISVPMGYAASKTGTSMPANIEFLGRAFDESGIIRIASAYEQSTKKRVAPPLPAITTAP</sequence>
<name>A0A3N9P0W5_9BACL</name>